<evidence type="ECO:0000256" key="1">
    <source>
        <dbReference type="ARBA" id="ARBA00013247"/>
    </source>
</evidence>
<comment type="caution">
    <text evidence="7">The sequence shown here is derived from an EMBL/GenBank/DDBJ whole genome shotgun (WGS) entry which is preliminary data.</text>
</comment>
<dbReference type="EMBL" id="LZZI01000267">
    <property type="protein sequence ID" value="OOM51336.1"/>
    <property type="molecule type" value="Genomic_DNA"/>
</dbReference>
<dbReference type="GO" id="GO:0016301">
    <property type="term" value="F:kinase activity"/>
    <property type="evidence" value="ECO:0007669"/>
    <property type="project" value="UniProtKB-KW"/>
</dbReference>
<keyword evidence="2 7" id="KW-0808">Transferase</keyword>
<dbReference type="EC" id="2.7.6.1" evidence="1"/>
<proteinExistence type="predicted"/>
<keyword evidence="3" id="KW-0547">Nucleotide-binding</keyword>
<dbReference type="InterPro" id="IPR029057">
    <property type="entry name" value="PRTase-like"/>
</dbReference>
<dbReference type="GO" id="GO:0005524">
    <property type="term" value="F:ATP binding"/>
    <property type="evidence" value="ECO:0007669"/>
    <property type="project" value="UniProtKB-KW"/>
</dbReference>
<dbReference type="RefSeq" id="WP_077841178.1">
    <property type="nucleotide sequence ID" value="NZ_JABTAE010000001.1"/>
</dbReference>
<dbReference type="Pfam" id="PF14572">
    <property type="entry name" value="Pribosyl_synth"/>
    <property type="match status" value="1"/>
</dbReference>
<dbReference type="SUPFAM" id="SSF53271">
    <property type="entry name" value="PRTase-like"/>
    <property type="match status" value="2"/>
</dbReference>
<accession>A0A1S8RDT2</accession>
<keyword evidence="4 7" id="KW-0418">Kinase</keyword>
<dbReference type="GO" id="GO:0006164">
    <property type="term" value="P:purine nucleotide biosynthetic process"/>
    <property type="evidence" value="ECO:0007669"/>
    <property type="project" value="TreeGrafter"/>
</dbReference>
<sequence length="266" mass="30619">MIFLNDKEVEVKKFPNGESLINSQELNIKEWVNTIKLKFESDNDITHLIFLKEHLDESNIKCNLIIPYMPYSRMDRTEGFTVFTLKHLCRLINYLNFEEVSIYEPHSDVCVALLDRVKVINMSAILAKDLLEKVDNKKDSVYLVYPDAGAAKRYGKQIKYEKILTANKERDFKTGFINKLEINGTVESENFKAIIVDDLCSKGGTFILTAKKLKEMGATEIYLVVTHCEDTIFDGEILKTDLITKVFTTNSILSKEHEKLEISYIV</sequence>
<evidence type="ECO:0000256" key="2">
    <source>
        <dbReference type="ARBA" id="ARBA00022679"/>
    </source>
</evidence>
<dbReference type="InterPro" id="IPR005946">
    <property type="entry name" value="Rib-P_diPkinase"/>
</dbReference>
<name>A0A1S8RDT2_CLOBE</name>
<organism evidence="7 8">
    <name type="scientific">Clostridium beijerinckii</name>
    <name type="common">Clostridium MP</name>
    <dbReference type="NCBI Taxonomy" id="1520"/>
    <lineage>
        <taxon>Bacteria</taxon>
        <taxon>Bacillati</taxon>
        <taxon>Bacillota</taxon>
        <taxon>Clostridia</taxon>
        <taxon>Eubacteriales</taxon>
        <taxon>Clostridiaceae</taxon>
        <taxon>Clostridium</taxon>
    </lineage>
</organism>
<dbReference type="InterPro" id="IPR000836">
    <property type="entry name" value="PRTase_dom"/>
</dbReference>
<keyword evidence="5" id="KW-0067">ATP-binding</keyword>
<dbReference type="PANTHER" id="PTHR10210">
    <property type="entry name" value="RIBOSE-PHOSPHATE DIPHOSPHOKINASE FAMILY MEMBER"/>
    <property type="match status" value="1"/>
</dbReference>
<evidence type="ECO:0000256" key="4">
    <source>
        <dbReference type="ARBA" id="ARBA00022777"/>
    </source>
</evidence>
<evidence type="ECO:0000313" key="7">
    <source>
        <dbReference type="EMBL" id="OOM51336.1"/>
    </source>
</evidence>
<reference evidence="7 8" key="1">
    <citation type="submission" date="2016-05" db="EMBL/GenBank/DDBJ databases">
        <title>Microbial solvent formation.</title>
        <authorList>
            <person name="Poehlein A."/>
            <person name="Montoya Solano J.D."/>
            <person name="Flitsch S."/>
            <person name="Krabben P."/>
            <person name="Duerre P."/>
            <person name="Daniel R."/>
        </authorList>
    </citation>
    <scope>NUCLEOTIDE SEQUENCE [LARGE SCALE GENOMIC DNA]</scope>
    <source>
        <strain evidence="7 8">DSM 53</strain>
    </source>
</reference>
<evidence type="ECO:0000256" key="3">
    <source>
        <dbReference type="ARBA" id="ARBA00022741"/>
    </source>
</evidence>
<protein>
    <recommendedName>
        <fullName evidence="1">ribose-phosphate diphosphokinase</fullName>
        <ecNumber evidence="1">2.7.6.1</ecNumber>
    </recommendedName>
</protein>
<comment type="catalytic activity">
    <reaction evidence="6">
        <text>D-ribose 5-phosphate + ATP = 5-phospho-alpha-D-ribose 1-diphosphate + AMP + H(+)</text>
        <dbReference type="Rhea" id="RHEA:15609"/>
        <dbReference type="ChEBI" id="CHEBI:15378"/>
        <dbReference type="ChEBI" id="CHEBI:30616"/>
        <dbReference type="ChEBI" id="CHEBI:58017"/>
        <dbReference type="ChEBI" id="CHEBI:78346"/>
        <dbReference type="ChEBI" id="CHEBI:456215"/>
        <dbReference type="EC" id="2.7.6.1"/>
    </reaction>
</comment>
<dbReference type="Proteomes" id="UP000190973">
    <property type="component" value="Unassembled WGS sequence"/>
</dbReference>
<evidence type="ECO:0000256" key="6">
    <source>
        <dbReference type="ARBA" id="ARBA00049535"/>
    </source>
</evidence>
<dbReference type="GO" id="GO:0002189">
    <property type="term" value="C:ribose phosphate diphosphokinase complex"/>
    <property type="evidence" value="ECO:0007669"/>
    <property type="project" value="TreeGrafter"/>
</dbReference>
<dbReference type="GO" id="GO:0004749">
    <property type="term" value="F:ribose phosphate diphosphokinase activity"/>
    <property type="evidence" value="ECO:0007669"/>
    <property type="project" value="UniProtKB-EC"/>
</dbReference>
<dbReference type="AlphaFoldDB" id="A0A1S8RDT2"/>
<dbReference type="PANTHER" id="PTHR10210:SF32">
    <property type="entry name" value="RIBOSE-PHOSPHATE PYROPHOSPHOKINASE 2"/>
    <property type="match status" value="1"/>
</dbReference>
<gene>
    <name evidence="7" type="primary">prs2</name>
    <name evidence="7" type="ORF">CLBCK_50540</name>
</gene>
<evidence type="ECO:0000256" key="5">
    <source>
        <dbReference type="ARBA" id="ARBA00022840"/>
    </source>
</evidence>
<evidence type="ECO:0000313" key="8">
    <source>
        <dbReference type="Proteomes" id="UP000190973"/>
    </source>
</evidence>
<dbReference type="CDD" id="cd06223">
    <property type="entry name" value="PRTases_typeI"/>
    <property type="match status" value="1"/>
</dbReference>
<dbReference type="GO" id="GO:0005737">
    <property type="term" value="C:cytoplasm"/>
    <property type="evidence" value="ECO:0007669"/>
    <property type="project" value="TreeGrafter"/>
</dbReference>
<dbReference type="GO" id="GO:0000287">
    <property type="term" value="F:magnesium ion binding"/>
    <property type="evidence" value="ECO:0007669"/>
    <property type="project" value="InterPro"/>
</dbReference>
<dbReference type="GO" id="GO:0006015">
    <property type="term" value="P:5-phosphoribose 1-diphosphate biosynthetic process"/>
    <property type="evidence" value="ECO:0007669"/>
    <property type="project" value="TreeGrafter"/>
</dbReference>
<dbReference type="Gene3D" id="3.40.50.2020">
    <property type="match status" value="2"/>
</dbReference>